<sequence length="124" mass="13110">MLLKAALLALPVVLLLDTLPSISVAAPSGERSSSPAFYYYSYFASSSQQYSSSAPTSSSFLSKLTCGLCKTGISFAQFLVAQKTTHADIVNAAVSACITFRIESKRVCQGIVPAFAVSRNTLSN</sequence>
<reference evidence="2 3" key="1">
    <citation type="journal article" date="2021" name="Elife">
        <title>Chloroplast acquisition without the gene transfer in kleptoplastic sea slugs, Plakobranchus ocellatus.</title>
        <authorList>
            <person name="Maeda T."/>
            <person name="Takahashi S."/>
            <person name="Yoshida T."/>
            <person name="Shimamura S."/>
            <person name="Takaki Y."/>
            <person name="Nagai Y."/>
            <person name="Toyoda A."/>
            <person name="Suzuki Y."/>
            <person name="Arimoto A."/>
            <person name="Ishii H."/>
            <person name="Satoh N."/>
            <person name="Nishiyama T."/>
            <person name="Hasebe M."/>
            <person name="Maruyama T."/>
            <person name="Minagawa J."/>
            <person name="Obokata J."/>
            <person name="Shigenobu S."/>
        </authorList>
    </citation>
    <scope>NUCLEOTIDE SEQUENCE [LARGE SCALE GENOMIC DNA]</scope>
</reference>
<accession>A0AAV4A4M3</accession>
<dbReference type="AlphaFoldDB" id="A0AAV4A4M3"/>
<evidence type="ECO:0000313" key="3">
    <source>
        <dbReference type="Proteomes" id="UP000735302"/>
    </source>
</evidence>
<organism evidence="2 3">
    <name type="scientific">Plakobranchus ocellatus</name>
    <dbReference type="NCBI Taxonomy" id="259542"/>
    <lineage>
        <taxon>Eukaryota</taxon>
        <taxon>Metazoa</taxon>
        <taxon>Spiralia</taxon>
        <taxon>Lophotrochozoa</taxon>
        <taxon>Mollusca</taxon>
        <taxon>Gastropoda</taxon>
        <taxon>Heterobranchia</taxon>
        <taxon>Euthyneura</taxon>
        <taxon>Panpulmonata</taxon>
        <taxon>Sacoglossa</taxon>
        <taxon>Placobranchoidea</taxon>
        <taxon>Plakobranchidae</taxon>
        <taxon>Plakobranchus</taxon>
    </lineage>
</organism>
<dbReference type="EMBL" id="BLXT01003539">
    <property type="protein sequence ID" value="GFO01815.1"/>
    <property type="molecule type" value="Genomic_DNA"/>
</dbReference>
<protein>
    <submittedName>
        <fullName evidence="2">Sphingomyelin phosphodiesterase</fullName>
    </submittedName>
</protein>
<feature type="signal peptide" evidence="1">
    <location>
        <begin position="1"/>
        <end position="25"/>
    </location>
</feature>
<feature type="chain" id="PRO_5043887216" evidence="1">
    <location>
        <begin position="26"/>
        <end position="124"/>
    </location>
</feature>
<proteinExistence type="predicted"/>
<keyword evidence="3" id="KW-1185">Reference proteome</keyword>
<name>A0AAV4A4M3_9GAST</name>
<comment type="caution">
    <text evidence="2">The sequence shown here is derived from an EMBL/GenBank/DDBJ whole genome shotgun (WGS) entry which is preliminary data.</text>
</comment>
<gene>
    <name evidence="2" type="ORF">PoB_002832000</name>
</gene>
<dbReference type="Proteomes" id="UP000735302">
    <property type="component" value="Unassembled WGS sequence"/>
</dbReference>
<dbReference type="SUPFAM" id="SSF47862">
    <property type="entry name" value="Saposin"/>
    <property type="match status" value="1"/>
</dbReference>
<keyword evidence="1" id="KW-0732">Signal</keyword>
<dbReference type="InterPro" id="IPR011001">
    <property type="entry name" value="Saposin-like"/>
</dbReference>
<evidence type="ECO:0000313" key="2">
    <source>
        <dbReference type="EMBL" id="GFO01815.1"/>
    </source>
</evidence>
<evidence type="ECO:0000256" key="1">
    <source>
        <dbReference type="SAM" id="SignalP"/>
    </source>
</evidence>